<keyword evidence="3" id="KW-1185">Reference proteome</keyword>
<dbReference type="Proteomes" id="UP000249169">
    <property type="component" value="Unassembled WGS sequence"/>
</dbReference>
<accession>A0A328CCB4</accession>
<dbReference type="InterPro" id="IPR019734">
    <property type="entry name" value="TPR_rpt"/>
</dbReference>
<evidence type="ECO:0008006" key="4">
    <source>
        <dbReference type="Google" id="ProtNLM"/>
    </source>
</evidence>
<dbReference type="InterPro" id="IPR011990">
    <property type="entry name" value="TPR-like_helical_dom_sf"/>
</dbReference>
<dbReference type="EMBL" id="QHKO01000002">
    <property type="protein sequence ID" value="RAL23807.1"/>
    <property type="molecule type" value="Genomic_DNA"/>
</dbReference>
<evidence type="ECO:0000256" key="1">
    <source>
        <dbReference type="SAM" id="MobiDB-lite"/>
    </source>
</evidence>
<feature type="region of interest" description="Disordered" evidence="1">
    <location>
        <begin position="1"/>
        <end position="24"/>
    </location>
</feature>
<proteinExistence type="predicted"/>
<dbReference type="Gene3D" id="1.25.40.10">
    <property type="entry name" value="Tetratricopeptide repeat domain"/>
    <property type="match status" value="2"/>
</dbReference>
<evidence type="ECO:0000313" key="3">
    <source>
        <dbReference type="Proteomes" id="UP000249169"/>
    </source>
</evidence>
<evidence type="ECO:0000313" key="2">
    <source>
        <dbReference type="EMBL" id="RAL23807.1"/>
    </source>
</evidence>
<reference evidence="2 3" key="1">
    <citation type="submission" date="2018-05" db="EMBL/GenBank/DDBJ databases">
        <title>Lujinxingia marina gen. nov. sp. nov., a new facultative anaerobic member of the class Deltaproteobacteria, and proposal of Lujinxingaceae fam. nov.</title>
        <authorList>
            <person name="Li C.-M."/>
        </authorList>
    </citation>
    <scope>NUCLEOTIDE SEQUENCE [LARGE SCALE GENOMIC DNA]</scope>
    <source>
        <strain evidence="2 3">B210</strain>
    </source>
</reference>
<organism evidence="2 3">
    <name type="scientific">Lujinxingia litoralis</name>
    <dbReference type="NCBI Taxonomy" id="2211119"/>
    <lineage>
        <taxon>Bacteria</taxon>
        <taxon>Deltaproteobacteria</taxon>
        <taxon>Bradymonadales</taxon>
        <taxon>Lujinxingiaceae</taxon>
        <taxon>Lujinxingia</taxon>
    </lineage>
</organism>
<sequence>MRLPPDQAEDQLTALAERAPSPEQARDARFELARFALRRGDIDEATQRFESLWNEGIEDHVTSRALYESARLNIEHHGDRPAGIALLHRAIAQSAPWAGTELALAYLVKVERQADNSAGLIADLDRIAAGLLDPRLKAQLHLAVGELHAEELAAEEKALAAYRQAALACADCAAADEALWRMAQIYQRHQNFEPARQALSLVASRTEESWFVGSYHSHRAADARFELGLLHLLFLDDYDAARDHFETFIDVFPHAQRRPEAAWHLVEITRLSQSSSAYRRALRRFVRDYPDNRRRPMAERRLSELS</sequence>
<gene>
    <name evidence="2" type="ORF">DL240_06540</name>
</gene>
<dbReference type="SUPFAM" id="SSF48452">
    <property type="entry name" value="TPR-like"/>
    <property type="match status" value="2"/>
</dbReference>
<comment type="caution">
    <text evidence="2">The sequence shown here is derived from an EMBL/GenBank/DDBJ whole genome shotgun (WGS) entry which is preliminary data.</text>
</comment>
<name>A0A328CCB4_9DELT</name>
<dbReference type="Pfam" id="PF13174">
    <property type="entry name" value="TPR_6"/>
    <property type="match status" value="2"/>
</dbReference>
<protein>
    <recommendedName>
        <fullName evidence="4">Outer membrane lipoprotein BamD-like domain-containing protein</fullName>
    </recommendedName>
</protein>
<dbReference type="AlphaFoldDB" id="A0A328CCB4"/>